<sequence length="113" mass="11687">MRMLSRIAAFASLALGTIGVTGVTDAPTTSQARGAAPLGVGTLYVGDQPIGARRAPERTPAPRALVETIATDATYLSAIRGFRGYGSPQGGRHASWRIVKRGRSAAVAVLAVR</sequence>
<dbReference type="Proteomes" id="UP001161325">
    <property type="component" value="Unassembled WGS sequence"/>
</dbReference>
<protein>
    <submittedName>
        <fullName evidence="1">Uncharacterized protein</fullName>
    </submittedName>
</protein>
<dbReference type="AlphaFoldDB" id="A0AA37QFZ4"/>
<name>A0AA37QFZ4_9BACT</name>
<reference evidence="1" key="1">
    <citation type="submission" date="2022-08" db="EMBL/GenBank/DDBJ databases">
        <title>Draft genome sequencing of Roseisolibacter agri AW1220.</title>
        <authorList>
            <person name="Tobiishi Y."/>
            <person name="Tonouchi A."/>
        </authorList>
    </citation>
    <scope>NUCLEOTIDE SEQUENCE</scope>
    <source>
        <strain evidence="1">AW1220</strain>
    </source>
</reference>
<dbReference type="RefSeq" id="WP_284349514.1">
    <property type="nucleotide sequence ID" value="NZ_BRXS01000002.1"/>
</dbReference>
<proteinExistence type="predicted"/>
<keyword evidence="2" id="KW-1185">Reference proteome</keyword>
<accession>A0AA37QFZ4</accession>
<gene>
    <name evidence="1" type="ORF">rosag_15860</name>
</gene>
<evidence type="ECO:0000313" key="1">
    <source>
        <dbReference type="EMBL" id="GLC25073.1"/>
    </source>
</evidence>
<organism evidence="1 2">
    <name type="scientific">Roseisolibacter agri</name>
    <dbReference type="NCBI Taxonomy" id="2014610"/>
    <lineage>
        <taxon>Bacteria</taxon>
        <taxon>Pseudomonadati</taxon>
        <taxon>Gemmatimonadota</taxon>
        <taxon>Gemmatimonadia</taxon>
        <taxon>Gemmatimonadales</taxon>
        <taxon>Gemmatimonadaceae</taxon>
        <taxon>Roseisolibacter</taxon>
    </lineage>
</organism>
<comment type="caution">
    <text evidence="1">The sequence shown here is derived from an EMBL/GenBank/DDBJ whole genome shotgun (WGS) entry which is preliminary data.</text>
</comment>
<dbReference type="EMBL" id="BRXS01000002">
    <property type="protein sequence ID" value="GLC25073.1"/>
    <property type="molecule type" value="Genomic_DNA"/>
</dbReference>
<evidence type="ECO:0000313" key="2">
    <source>
        <dbReference type="Proteomes" id="UP001161325"/>
    </source>
</evidence>